<dbReference type="AlphaFoldDB" id="A0A7X1L018"/>
<proteinExistence type="predicted"/>
<evidence type="ECO:0000313" key="1">
    <source>
        <dbReference type="EMBL" id="MBC2692634.1"/>
    </source>
</evidence>
<accession>A0A7X1L018</accession>
<protein>
    <submittedName>
        <fullName evidence="1">Uncharacterized protein</fullName>
    </submittedName>
</protein>
<dbReference type="RefSeq" id="WP_185818912.1">
    <property type="nucleotide sequence ID" value="NZ_JACMYG010000031.1"/>
</dbReference>
<organism evidence="1 2">
    <name type="scientific">Pseudomonas kielensis</name>
    <dbReference type="NCBI Taxonomy" id="2762577"/>
    <lineage>
        <taxon>Bacteria</taxon>
        <taxon>Pseudomonadati</taxon>
        <taxon>Pseudomonadota</taxon>
        <taxon>Gammaproteobacteria</taxon>
        <taxon>Pseudomonadales</taxon>
        <taxon>Pseudomonadaceae</taxon>
        <taxon>Pseudomonas</taxon>
    </lineage>
</organism>
<sequence length="87" mass="9585">MKSKRTPYTKLGNTINATSVSFSVGRTKHEVQVPAGTRCCLLDGPNQRWVVDDLSFIDPKSAVFTDATNYGIPIDPLNLTNIRPSTF</sequence>
<dbReference type="Proteomes" id="UP000526003">
    <property type="component" value="Unassembled WGS sequence"/>
</dbReference>
<evidence type="ECO:0000313" key="2">
    <source>
        <dbReference type="Proteomes" id="UP000526003"/>
    </source>
</evidence>
<name>A0A7X1L018_9PSED</name>
<dbReference type="EMBL" id="JACMYG010000031">
    <property type="protein sequence ID" value="MBC2692634.1"/>
    <property type="molecule type" value="Genomic_DNA"/>
</dbReference>
<gene>
    <name evidence="1" type="ORF">H7995_22865</name>
</gene>
<keyword evidence="2" id="KW-1185">Reference proteome</keyword>
<comment type="caution">
    <text evidence="1">The sequence shown here is derived from an EMBL/GenBank/DDBJ whole genome shotgun (WGS) entry which is preliminary data.</text>
</comment>
<reference evidence="1 2" key="1">
    <citation type="submission" date="2020-08" db="EMBL/GenBank/DDBJ databases">
        <title>Pseudomonas sp. nov.</title>
        <authorList>
            <person name="Gieschler S."/>
            <person name="Fiedler G."/>
            <person name="Brinks E."/>
            <person name="Boehnlein C."/>
            <person name="Franz C.M.A.P."/>
            <person name="Kabisch J."/>
        </authorList>
    </citation>
    <scope>NUCLEOTIDE SEQUENCE [LARGE SCALE GENOMIC DNA]</scope>
    <source>
        <strain evidence="1 2">MBT-1</strain>
    </source>
</reference>